<gene>
    <name evidence="2" type="ORF">D5R95_02350</name>
</gene>
<evidence type="ECO:0000313" key="2">
    <source>
        <dbReference type="EMBL" id="RQD89281.1"/>
    </source>
</evidence>
<dbReference type="AlphaFoldDB" id="A0A3R7XVF2"/>
<name>A0A3R7XVF2_9EURY</name>
<feature type="transmembrane region" description="Helical" evidence="1">
    <location>
        <begin position="158"/>
        <end position="179"/>
    </location>
</feature>
<keyword evidence="1" id="KW-0472">Membrane</keyword>
<sequence>MYNTIAMIVACTGSALILKIHSIMLNEFKIKKEKTNYLKFSLVIERILRPLYDISKYIIFKVKPDIHETTKIADEHKEISDNSIWHYSAYTKEEHRLFSYILPFIVPLLVLFANGTLLGILFTYINFNNAIIGYNAMGIEGILFGVGHAMVFFTSSIILHGLIELPVIFFAIAIGYKFAKIQSNELIKNDLFIDDNFHNLLGDVKVVNSISKEFLLSSHLWTFLIVGFVLLSIAAFIEVNYTPSMVELALENYYKIIGNNLIS</sequence>
<keyword evidence="1" id="KW-1133">Transmembrane helix</keyword>
<protein>
    <submittedName>
        <fullName evidence="2">Stage II sporulation protein M</fullName>
    </submittedName>
</protein>
<evidence type="ECO:0000313" key="3">
    <source>
        <dbReference type="Proteomes" id="UP000284763"/>
    </source>
</evidence>
<comment type="caution">
    <text evidence="2">The sequence shown here is derived from an EMBL/GenBank/DDBJ whole genome shotgun (WGS) entry which is preliminary data.</text>
</comment>
<feature type="transmembrane region" description="Helical" evidence="1">
    <location>
        <begin position="6"/>
        <end position="25"/>
    </location>
</feature>
<dbReference type="EMBL" id="QZAB01000157">
    <property type="protein sequence ID" value="RQD89281.1"/>
    <property type="molecule type" value="Genomic_DNA"/>
</dbReference>
<evidence type="ECO:0000256" key="1">
    <source>
        <dbReference type="SAM" id="Phobius"/>
    </source>
</evidence>
<keyword evidence="1" id="KW-0812">Transmembrane</keyword>
<dbReference type="Proteomes" id="UP000284763">
    <property type="component" value="Unassembled WGS sequence"/>
</dbReference>
<feature type="transmembrane region" description="Helical" evidence="1">
    <location>
        <begin position="97"/>
        <end position="125"/>
    </location>
</feature>
<dbReference type="InterPro" id="IPR002798">
    <property type="entry name" value="SpoIIM-like"/>
</dbReference>
<proteinExistence type="predicted"/>
<feature type="transmembrane region" description="Helical" evidence="1">
    <location>
        <begin position="218"/>
        <end position="237"/>
    </location>
</feature>
<accession>A0A3R7XVF2</accession>
<reference evidence="2 3" key="1">
    <citation type="submission" date="2018-08" db="EMBL/GenBank/DDBJ databases">
        <title>The metabolism and importance of syntrophic acetate oxidation coupled to methane or sulfide production in haloalkaline environments.</title>
        <authorList>
            <person name="Timmers P.H.A."/>
            <person name="Vavourakis C.D."/>
            <person name="Sorokin D.Y."/>
            <person name="Sinninghe Damste J.S."/>
            <person name="Muyzer G."/>
            <person name="Stams A.J.M."/>
            <person name="Plugge C.M."/>
        </authorList>
    </citation>
    <scope>NUCLEOTIDE SEQUENCE [LARGE SCALE GENOMIC DNA]</scope>
    <source>
        <strain evidence="2">MSAO_Arc3</strain>
    </source>
</reference>
<dbReference type="Pfam" id="PF01944">
    <property type="entry name" value="SpoIIM"/>
    <property type="match status" value="1"/>
</dbReference>
<feature type="transmembrane region" description="Helical" evidence="1">
    <location>
        <begin position="131"/>
        <end position="151"/>
    </location>
</feature>
<organism evidence="2 3">
    <name type="scientific">Methanosalsum natronophilum</name>
    <dbReference type="NCBI Taxonomy" id="768733"/>
    <lineage>
        <taxon>Archaea</taxon>
        <taxon>Methanobacteriati</taxon>
        <taxon>Methanobacteriota</taxon>
        <taxon>Stenosarchaea group</taxon>
        <taxon>Methanomicrobia</taxon>
        <taxon>Methanosarcinales</taxon>
        <taxon>Methanosarcinaceae</taxon>
        <taxon>Methanosalsum</taxon>
    </lineage>
</organism>